<keyword evidence="1" id="KW-1133">Transmembrane helix</keyword>
<protein>
    <submittedName>
        <fullName evidence="2">Lipase</fullName>
    </submittedName>
</protein>
<sequence length="481" mass="53597">MNPLKISLYVIVVLLAMLGLTYLSGKNALADGKFQDGFSWNGSVIKYPTTATFFKDASLSKEQKKSFEGIVQNIETVVEDAVVEIPDFTKIDSTKIQRIAYPEPSAEFINKLLEQLKSPNCRIIHYGDSQLEGDRISAYLRNRLQNMYGGGGPGFIPIKQVYHQVSAVVVPSENWERYATFDPSKPKFKNRNYGAFLSASRFTPVFDSIADSLAVRNTELVKATIEISPSSKQYAKLKNYNSIGLHYGNATAPVSIKVYNSGELIKDEMLKSDGKYHCFNINTDTTPENLKIELESTESPDFYGITLDGSQGISLDNVAMRGSSGTVFASNGESFGSMYQQLQPKIVIFQFGGNAVPYLKDSLAVQNYANYMRNQMDWVRRKSPEASFIFIGPSDMATTVNGEIKSYSLLPLLDSKLKQMCTTNNVAYWSMFHAMGGENSMPFWVDQKLAGSDYTHFTPSGTKIISELFFTALHMDLTNSK</sequence>
<dbReference type="RefSeq" id="WP_214111520.1">
    <property type="nucleotide sequence ID" value="NZ_JAHCTB010000001.1"/>
</dbReference>
<keyword evidence="1" id="KW-0472">Membrane</keyword>
<keyword evidence="3" id="KW-1185">Reference proteome</keyword>
<organism evidence="2 3">
    <name type="scientific">Aequorivita echinoideorum</name>
    <dbReference type="NCBI Taxonomy" id="1549647"/>
    <lineage>
        <taxon>Bacteria</taxon>
        <taxon>Pseudomonadati</taxon>
        <taxon>Bacteroidota</taxon>
        <taxon>Flavobacteriia</taxon>
        <taxon>Flavobacteriales</taxon>
        <taxon>Flavobacteriaceae</taxon>
        <taxon>Aequorivita</taxon>
    </lineage>
</organism>
<evidence type="ECO:0000256" key="1">
    <source>
        <dbReference type="SAM" id="Phobius"/>
    </source>
</evidence>
<evidence type="ECO:0000313" key="2">
    <source>
        <dbReference type="EMBL" id="MBT0606640.1"/>
    </source>
</evidence>
<feature type="transmembrane region" description="Helical" evidence="1">
    <location>
        <begin position="6"/>
        <end position="25"/>
    </location>
</feature>
<reference evidence="2 3" key="1">
    <citation type="submission" date="2021-05" db="EMBL/GenBank/DDBJ databases">
        <title>Aequorivita echinoideorum JCM 30378 genome.</title>
        <authorList>
            <person name="Zhang H."/>
            <person name="Li C."/>
        </authorList>
    </citation>
    <scope>NUCLEOTIDE SEQUENCE [LARGE SCALE GENOMIC DNA]</scope>
    <source>
        <strain evidence="2 3">JCM30378</strain>
    </source>
</reference>
<accession>A0ABS5S461</accession>
<name>A0ABS5S461_9FLAO</name>
<evidence type="ECO:0000313" key="3">
    <source>
        <dbReference type="Proteomes" id="UP001297092"/>
    </source>
</evidence>
<dbReference type="Gene3D" id="2.60.120.1360">
    <property type="match status" value="1"/>
</dbReference>
<gene>
    <name evidence="2" type="ORF">KIV10_00460</name>
</gene>
<dbReference type="SUPFAM" id="SSF52266">
    <property type="entry name" value="SGNH hydrolase"/>
    <property type="match status" value="1"/>
</dbReference>
<dbReference type="Gene3D" id="3.40.50.1110">
    <property type="entry name" value="SGNH hydrolase"/>
    <property type="match status" value="1"/>
</dbReference>
<dbReference type="InterPro" id="IPR036514">
    <property type="entry name" value="SGNH_hydro_sf"/>
</dbReference>
<proteinExistence type="predicted"/>
<keyword evidence="1" id="KW-0812">Transmembrane</keyword>
<dbReference type="EMBL" id="JAHCTB010000001">
    <property type="protein sequence ID" value="MBT0606640.1"/>
    <property type="molecule type" value="Genomic_DNA"/>
</dbReference>
<comment type="caution">
    <text evidence="2">The sequence shown here is derived from an EMBL/GenBank/DDBJ whole genome shotgun (WGS) entry which is preliminary data.</text>
</comment>
<dbReference type="Proteomes" id="UP001297092">
    <property type="component" value="Unassembled WGS sequence"/>
</dbReference>